<evidence type="ECO:0008006" key="5">
    <source>
        <dbReference type="Google" id="ProtNLM"/>
    </source>
</evidence>
<feature type="chain" id="PRO_5038651163" description="Secreted protein" evidence="2">
    <location>
        <begin position="23"/>
        <end position="171"/>
    </location>
</feature>
<dbReference type="OrthoDB" id="9838810at2"/>
<feature type="signal peptide" evidence="2">
    <location>
        <begin position="1"/>
        <end position="22"/>
    </location>
</feature>
<accession>D6ZBB1</accession>
<dbReference type="KEGG" id="srt:Srot_0383"/>
<gene>
    <name evidence="3" type="ordered locus">Srot_0383</name>
</gene>
<dbReference type="AlphaFoldDB" id="D6ZBB1"/>
<dbReference type="Proteomes" id="UP000002247">
    <property type="component" value="Chromosome"/>
</dbReference>
<evidence type="ECO:0000256" key="1">
    <source>
        <dbReference type="SAM" id="MobiDB-lite"/>
    </source>
</evidence>
<dbReference type="RefSeq" id="WP_013137326.1">
    <property type="nucleotide sequence ID" value="NC_014168.1"/>
</dbReference>
<evidence type="ECO:0000313" key="4">
    <source>
        <dbReference type="Proteomes" id="UP000002247"/>
    </source>
</evidence>
<dbReference type="STRING" id="640132.Srot_0383"/>
<organism evidence="3 4">
    <name type="scientific">Segniliparus rotundus (strain ATCC BAA-972 / CDC 1076 / CIP 108378 / DSM 44985 / JCM 13578)</name>
    <dbReference type="NCBI Taxonomy" id="640132"/>
    <lineage>
        <taxon>Bacteria</taxon>
        <taxon>Bacillati</taxon>
        <taxon>Actinomycetota</taxon>
        <taxon>Actinomycetes</taxon>
        <taxon>Mycobacteriales</taxon>
        <taxon>Segniliparaceae</taxon>
        <taxon>Segniliparus</taxon>
    </lineage>
</organism>
<feature type="compositionally biased region" description="Basic and acidic residues" evidence="1">
    <location>
        <begin position="56"/>
        <end position="74"/>
    </location>
</feature>
<dbReference type="EMBL" id="CP001958">
    <property type="protein sequence ID" value="ADG96870.1"/>
    <property type="molecule type" value="Genomic_DNA"/>
</dbReference>
<sequence length="171" mass="17998">MRKRHLVLSAILALLGSGAFGAAPASAESDPAACAALNDLQPKLEAQVSSINGISSKEREIRENTNDPDEKIASREGQLSQTIDIQNGTADQLRGVADTVENPQVQGVLNNWADALNGFSDALQDRLDNGLGEDPDPQSASWLHATAQRVNLAADAFRATLKSVCAAPPNS</sequence>
<protein>
    <recommendedName>
        <fullName evidence="5">Secreted protein</fullName>
    </recommendedName>
</protein>
<dbReference type="HOGENOM" id="CLU_1561809_0_0_11"/>
<evidence type="ECO:0000313" key="3">
    <source>
        <dbReference type="EMBL" id="ADG96870.1"/>
    </source>
</evidence>
<evidence type="ECO:0000256" key="2">
    <source>
        <dbReference type="SAM" id="SignalP"/>
    </source>
</evidence>
<proteinExistence type="predicted"/>
<keyword evidence="2" id="KW-0732">Signal</keyword>
<keyword evidence="4" id="KW-1185">Reference proteome</keyword>
<reference evidence="3 4" key="1">
    <citation type="journal article" date="2010" name="Stand. Genomic Sci.">
        <title>Complete genome sequence of Segniliparus rotundus type strain (CDC 1076).</title>
        <authorList>
            <person name="Sikorski J."/>
            <person name="Lapidus A."/>
            <person name="Copeland A."/>
            <person name="Misra M."/>
            <person name="Glavina Del Rio T."/>
            <person name="Nolan M."/>
            <person name="Lucas S."/>
            <person name="Chen F."/>
            <person name="Tice H."/>
            <person name="Cheng J.F."/>
            <person name="Jando M."/>
            <person name="Schneider S."/>
            <person name="Bruce D."/>
            <person name="Goodwin L."/>
            <person name="Pitluck S."/>
            <person name="Liolios K."/>
            <person name="Mikhailova N."/>
            <person name="Pati A."/>
            <person name="Ivanova N."/>
            <person name="Mavromatis K."/>
            <person name="Chen A."/>
            <person name="Palaniappan K."/>
            <person name="Chertkov O."/>
            <person name="Land M."/>
            <person name="Hauser L."/>
            <person name="Chang Y.J."/>
            <person name="Jeffries C.D."/>
            <person name="Brettin T."/>
            <person name="Detter J.C."/>
            <person name="Han C."/>
            <person name="Rohde M."/>
            <person name="Goker M."/>
            <person name="Bristow J."/>
            <person name="Eisen J.A."/>
            <person name="Markowitz V."/>
            <person name="Hugenholtz P."/>
            <person name="Kyrpides N.C."/>
            <person name="Klenk H.P."/>
        </authorList>
    </citation>
    <scope>NUCLEOTIDE SEQUENCE [LARGE SCALE GENOMIC DNA]</scope>
    <source>
        <strain evidence="4">ATCC BAA-972 / CDC 1076 / CIP 108378 / DSM 44985 / JCM 13578</strain>
    </source>
</reference>
<name>D6ZBB1_SEGRD</name>
<feature type="region of interest" description="Disordered" evidence="1">
    <location>
        <begin position="55"/>
        <end position="78"/>
    </location>
</feature>